<organism evidence="1 2">
    <name type="scientific">Microcystis aeruginosa NIES-298</name>
    <dbReference type="NCBI Taxonomy" id="449468"/>
    <lineage>
        <taxon>Bacteria</taxon>
        <taxon>Bacillati</taxon>
        <taxon>Cyanobacteriota</taxon>
        <taxon>Cyanophyceae</taxon>
        <taxon>Oscillatoriophycideae</taxon>
        <taxon>Chroococcales</taxon>
        <taxon>Microcystaceae</taxon>
        <taxon>Microcystis</taxon>
    </lineage>
</organism>
<reference evidence="2" key="1">
    <citation type="submission" date="2017-12" db="EMBL/GenBank/DDBJ databases">
        <title>Improved Draft Genome Sequence of Microcystis aeruginosa NIES-298, a Microcystin-Producing Cyanobacterium from Lake Kasumigaura, Japan.</title>
        <authorList>
            <person name="Yamaguchi H."/>
            <person name="Suzuki S."/>
            <person name="Kawachi M."/>
        </authorList>
    </citation>
    <scope>NUCLEOTIDE SEQUENCE [LARGE SCALE GENOMIC DNA]</scope>
    <source>
        <strain evidence="2">NIES-298</strain>
    </source>
</reference>
<name>A0A2H6BWI7_MICAE</name>
<protein>
    <submittedName>
        <fullName evidence="1">Uncharacterized protein</fullName>
    </submittedName>
</protein>
<comment type="caution">
    <text evidence="1">The sequence shown here is derived from an EMBL/GenBank/DDBJ whole genome shotgun (WGS) entry which is preliminary data.</text>
</comment>
<gene>
    <name evidence="1" type="ORF">BGM30_36340</name>
</gene>
<dbReference type="PANTHER" id="PTHR42076">
    <property type="entry name" value="CYANOVIRIN-N HOMOLOG"/>
    <property type="match status" value="1"/>
</dbReference>
<dbReference type="PANTHER" id="PTHR42076:SF1">
    <property type="entry name" value="CYANOVIRIN-N DOMAIN-CONTAINING PROTEIN"/>
    <property type="match status" value="1"/>
</dbReference>
<dbReference type="AlphaFoldDB" id="A0A2H6BWI7"/>
<dbReference type="Proteomes" id="UP000236321">
    <property type="component" value="Unassembled WGS sequence"/>
</dbReference>
<proteinExistence type="predicted"/>
<evidence type="ECO:0000313" key="2">
    <source>
        <dbReference type="Proteomes" id="UP000236321"/>
    </source>
</evidence>
<dbReference type="InterPro" id="IPR011058">
    <property type="entry name" value="Cyanovirin-N"/>
</dbReference>
<dbReference type="RefSeq" id="WP_103113029.1">
    <property type="nucleotide sequence ID" value="NZ_BEIU01000014.1"/>
</dbReference>
<accession>A0A2H6BWI7</accession>
<dbReference type="SMR" id="A0A2H6BWI7"/>
<dbReference type="EMBL" id="BEYQ01000013">
    <property type="protein sequence ID" value="GBD54541.1"/>
    <property type="molecule type" value="Genomic_DNA"/>
</dbReference>
<dbReference type="SMART" id="SM01111">
    <property type="entry name" value="CVNH"/>
    <property type="match status" value="1"/>
</dbReference>
<sequence>MPNFSHTCSSINYDPDSTILSAECRARDGEWLPTELTLSDHIGNIDGELQFGDQNFQETCQDCHLEFGDGEQSVWLVCTCQTRDGKWKPTQILLDSQIDNNDSQLEIG</sequence>
<dbReference type="InterPro" id="IPR036673">
    <property type="entry name" value="Cyanovirin-N_sf"/>
</dbReference>
<dbReference type="SUPFAM" id="SSF51322">
    <property type="entry name" value="Cyanovirin-N"/>
    <property type="match status" value="1"/>
</dbReference>
<dbReference type="Gene3D" id="2.30.60.10">
    <property type="entry name" value="Cyanovirin-N"/>
    <property type="match status" value="1"/>
</dbReference>
<dbReference type="Pfam" id="PF08881">
    <property type="entry name" value="CVNH"/>
    <property type="match status" value="1"/>
</dbReference>
<evidence type="ECO:0000313" key="1">
    <source>
        <dbReference type="EMBL" id="GBD54541.1"/>
    </source>
</evidence>